<dbReference type="Gene3D" id="2.115.10.20">
    <property type="entry name" value="Glycosyl hydrolase domain, family 43"/>
    <property type="match status" value="1"/>
</dbReference>
<dbReference type="InterPro" id="IPR023296">
    <property type="entry name" value="Glyco_hydro_beta-prop_sf"/>
</dbReference>
<keyword evidence="3" id="KW-1185">Reference proteome</keyword>
<protein>
    <submittedName>
        <fullName evidence="2">Uncharacterized protein</fullName>
    </submittedName>
</protein>
<accession>A0A7X0HJ62</accession>
<feature type="region of interest" description="Disordered" evidence="1">
    <location>
        <begin position="1"/>
        <end position="26"/>
    </location>
</feature>
<comment type="caution">
    <text evidence="2">The sequence shown here is derived from an EMBL/GenBank/DDBJ whole genome shotgun (WGS) entry which is preliminary data.</text>
</comment>
<dbReference type="AlphaFoldDB" id="A0A7X0HJ62"/>
<sequence length="85" mass="9894">MTGSARSRARRRHVHQRLQRHRPRPLRDDDGKWWLAWATSPAGPYYDRNGDEDVLVYHYYDGRDGGASKLGLNLLKWDGGWPAAY</sequence>
<evidence type="ECO:0000313" key="2">
    <source>
        <dbReference type="EMBL" id="MBB6438581.1"/>
    </source>
</evidence>
<feature type="compositionally biased region" description="Basic residues" evidence="1">
    <location>
        <begin position="7"/>
        <end position="24"/>
    </location>
</feature>
<dbReference type="SUPFAM" id="SSF75005">
    <property type="entry name" value="Arabinanase/levansucrase/invertase"/>
    <property type="match status" value="1"/>
</dbReference>
<gene>
    <name evidence="2" type="ORF">HNQ79_005093</name>
</gene>
<dbReference type="EMBL" id="JACHEM010000014">
    <property type="protein sequence ID" value="MBB6438581.1"/>
    <property type="molecule type" value="Genomic_DNA"/>
</dbReference>
<organism evidence="2 3">
    <name type="scientific">Streptomyces candidus</name>
    <dbReference type="NCBI Taxonomy" id="67283"/>
    <lineage>
        <taxon>Bacteria</taxon>
        <taxon>Bacillati</taxon>
        <taxon>Actinomycetota</taxon>
        <taxon>Actinomycetes</taxon>
        <taxon>Kitasatosporales</taxon>
        <taxon>Streptomycetaceae</taxon>
        <taxon>Streptomyces</taxon>
    </lineage>
</organism>
<evidence type="ECO:0000256" key="1">
    <source>
        <dbReference type="SAM" id="MobiDB-lite"/>
    </source>
</evidence>
<dbReference type="Proteomes" id="UP000540423">
    <property type="component" value="Unassembled WGS sequence"/>
</dbReference>
<proteinExistence type="predicted"/>
<name>A0A7X0HJ62_9ACTN</name>
<reference evidence="2 3" key="1">
    <citation type="submission" date="2020-08" db="EMBL/GenBank/DDBJ databases">
        <title>Genomic Encyclopedia of Type Strains, Phase IV (KMG-IV): sequencing the most valuable type-strain genomes for metagenomic binning, comparative biology and taxonomic classification.</title>
        <authorList>
            <person name="Goeker M."/>
        </authorList>
    </citation>
    <scope>NUCLEOTIDE SEQUENCE [LARGE SCALE GENOMIC DNA]</scope>
    <source>
        <strain evidence="2 3">DSM 40141</strain>
    </source>
</reference>
<evidence type="ECO:0000313" key="3">
    <source>
        <dbReference type="Proteomes" id="UP000540423"/>
    </source>
</evidence>